<dbReference type="Gene3D" id="1.10.510.10">
    <property type="entry name" value="Transferase(Phosphotransferase) domain 1"/>
    <property type="match status" value="1"/>
</dbReference>
<dbReference type="InterPro" id="IPR011009">
    <property type="entry name" value="Kinase-like_dom_sf"/>
</dbReference>
<evidence type="ECO:0000313" key="18">
    <source>
        <dbReference type="Proteomes" id="UP000015101"/>
    </source>
</evidence>
<dbReference type="EMBL" id="KB097667">
    <property type="protein sequence ID" value="ESN92122.1"/>
    <property type="molecule type" value="Genomic_DNA"/>
</dbReference>
<reference evidence="18" key="1">
    <citation type="submission" date="2012-12" db="EMBL/GenBank/DDBJ databases">
        <authorList>
            <person name="Hellsten U."/>
            <person name="Grimwood J."/>
            <person name="Chapman J.A."/>
            <person name="Shapiro H."/>
            <person name="Aerts A."/>
            <person name="Otillar R.P."/>
            <person name="Terry A.Y."/>
            <person name="Boore J.L."/>
            <person name="Simakov O."/>
            <person name="Marletaz F."/>
            <person name="Cho S.-J."/>
            <person name="Edsinger-Gonzales E."/>
            <person name="Havlak P."/>
            <person name="Kuo D.-H."/>
            <person name="Larsson T."/>
            <person name="Lv J."/>
            <person name="Arendt D."/>
            <person name="Savage R."/>
            <person name="Osoegawa K."/>
            <person name="de Jong P."/>
            <person name="Lindberg D.R."/>
            <person name="Seaver E.C."/>
            <person name="Weisblat D.A."/>
            <person name="Putnam N.H."/>
            <person name="Grigoriev I.V."/>
            <person name="Rokhsar D.S."/>
        </authorList>
    </citation>
    <scope>NUCLEOTIDE SEQUENCE</scope>
</reference>
<keyword evidence="7" id="KW-0732">Signal</keyword>
<organism evidence="17 18">
    <name type="scientific">Helobdella robusta</name>
    <name type="common">Californian leech</name>
    <dbReference type="NCBI Taxonomy" id="6412"/>
    <lineage>
        <taxon>Eukaryota</taxon>
        <taxon>Metazoa</taxon>
        <taxon>Spiralia</taxon>
        <taxon>Lophotrochozoa</taxon>
        <taxon>Annelida</taxon>
        <taxon>Clitellata</taxon>
        <taxon>Hirudinea</taxon>
        <taxon>Rhynchobdellida</taxon>
        <taxon>Glossiphoniidae</taxon>
        <taxon>Helobdella</taxon>
    </lineage>
</organism>
<dbReference type="EC" id="2.7.11.30" evidence="3"/>
<dbReference type="Gene3D" id="3.30.200.20">
    <property type="entry name" value="Phosphorylase Kinase, domain 1"/>
    <property type="match status" value="1"/>
</dbReference>
<dbReference type="AlphaFoldDB" id="T1G7J3"/>
<dbReference type="Pfam" id="PF00069">
    <property type="entry name" value="Pkinase"/>
    <property type="match status" value="1"/>
</dbReference>
<dbReference type="OMA" id="FHYNTIL"/>
<dbReference type="OrthoDB" id="547665at2759"/>
<evidence type="ECO:0000313" key="16">
    <source>
        <dbReference type="EMBL" id="ESN92122.1"/>
    </source>
</evidence>
<evidence type="ECO:0000256" key="10">
    <source>
        <dbReference type="ARBA" id="ARBA00022840"/>
    </source>
</evidence>
<dbReference type="SUPFAM" id="SSF56112">
    <property type="entry name" value="Protein kinase-like (PK-like)"/>
    <property type="match status" value="1"/>
</dbReference>
<keyword evidence="9" id="KW-0418">Kinase</keyword>
<evidence type="ECO:0000256" key="1">
    <source>
        <dbReference type="ARBA" id="ARBA00004479"/>
    </source>
</evidence>
<name>T1G7J3_HELRO</name>
<evidence type="ECO:0000256" key="9">
    <source>
        <dbReference type="ARBA" id="ARBA00022777"/>
    </source>
</evidence>
<keyword evidence="6 14" id="KW-0812">Transmembrane</keyword>
<evidence type="ECO:0000256" key="12">
    <source>
        <dbReference type="ARBA" id="ARBA00023136"/>
    </source>
</evidence>
<protein>
    <recommendedName>
        <fullName evidence="3">receptor protein serine/threonine kinase</fullName>
        <ecNumber evidence="3">2.7.11.30</ecNumber>
    </recommendedName>
</protein>
<proteinExistence type="inferred from homology"/>
<evidence type="ECO:0000256" key="4">
    <source>
        <dbReference type="ARBA" id="ARBA00022527"/>
    </source>
</evidence>
<reference evidence="16 18" key="2">
    <citation type="journal article" date="2013" name="Nature">
        <title>Insights into bilaterian evolution from three spiralian genomes.</title>
        <authorList>
            <person name="Simakov O."/>
            <person name="Marletaz F."/>
            <person name="Cho S.J."/>
            <person name="Edsinger-Gonzales E."/>
            <person name="Havlak P."/>
            <person name="Hellsten U."/>
            <person name="Kuo D.H."/>
            <person name="Larsson T."/>
            <person name="Lv J."/>
            <person name="Arendt D."/>
            <person name="Savage R."/>
            <person name="Osoegawa K."/>
            <person name="de Jong P."/>
            <person name="Grimwood J."/>
            <person name="Chapman J.A."/>
            <person name="Shapiro H."/>
            <person name="Aerts A."/>
            <person name="Otillar R.P."/>
            <person name="Terry A.Y."/>
            <person name="Boore J.L."/>
            <person name="Grigoriev I.V."/>
            <person name="Lindberg D.R."/>
            <person name="Seaver E.C."/>
            <person name="Weisblat D.A."/>
            <person name="Putnam N.H."/>
            <person name="Rokhsar D.S."/>
        </authorList>
    </citation>
    <scope>NUCLEOTIDE SEQUENCE</scope>
</reference>
<dbReference type="eggNOG" id="KOG3653">
    <property type="taxonomic scope" value="Eukaryota"/>
</dbReference>
<keyword evidence="4" id="KW-0723">Serine/threonine-protein kinase</keyword>
<evidence type="ECO:0000256" key="2">
    <source>
        <dbReference type="ARBA" id="ARBA00009605"/>
    </source>
</evidence>
<dbReference type="GO" id="GO:0071363">
    <property type="term" value="P:cellular response to growth factor stimulus"/>
    <property type="evidence" value="ECO:0000318"/>
    <property type="project" value="GO_Central"/>
</dbReference>
<dbReference type="GO" id="GO:0048179">
    <property type="term" value="C:activin receptor complex"/>
    <property type="evidence" value="ECO:0000318"/>
    <property type="project" value="GO_Central"/>
</dbReference>
<dbReference type="InterPro" id="IPR000333">
    <property type="entry name" value="TGFB_receptor"/>
</dbReference>
<keyword evidence="8" id="KW-0547">Nucleotide-binding</keyword>
<evidence type="ECO:0000256" key="3">
    <source>
        <dbReference type="ARBA" id="ARBA00012401"/>
    </source>
</evidence>
<dbReference type="Proteomes" id="UP000015101">
    <property type="component" value="Unassembled WGS sequence"/>
</dbReference>
<keyword evidence="13" id="KW-0675">Receptor</keyword>
<comment type="subcellular location">
    <subcellularLocation>
        <location evidence="1">Membrane</location>
        <topology evidence="1">Single-pass type I membrane protein</topology>
    </subcellularLocation>
</comment>
<dbReference type="PANTHER" id="PTHR23255:SF98">
    <property type="entry name" value="SERINE_THREONINE-PROTEIN KINASE RECEPTOR"/>
    <property type="match status" value="1"/>
</dbReference>
<dbReference type="HOGENOM" id="CLU_000288_8_4_1"/>
<dbReference type="InParanoid" id="T1G7J3"/>
<dbReference type="EMBL" id="AMQM01007787">
    <property type="status" value="NOT_ANNOTATED_CDS"/>
    <property type="molecule type" value="Genomic_DNA"/>
</dbReference>
<evidence type="ECO:0000256" key="14">
    <source>
        <dbReference type="SAM" id="Phobius"/>
    </source>
</evidence>
<evidence type="ECO:0000256" key="13">
    <source>
        <dbReference type="ARBA" id="ARBA00023170"/>
    </source>
</evidence>
<keyword evidence="10" id="KW-0067">ATP-binding</keyword>
<evidence type="ECO:0000256" key="8">
    <source>
        <dbReference type="ARBA" id="ARBA00022741"/>
    </source>
</evidence>
<dbReference type="PANTHER" id="PTHR23255">
    <property type="entry name" value="TRANSFORMING GROWTH FACTOR-BETA RECEPTOR TYPE I AND II"/>
    <property type="match status" value="1"/>
</dbReference>
<evidence type="ECO:0000256" key="7">
    <source>
        <dbReference type="ARBA" id="ARBA00022729"/>
    </source>
</evidence>
<dbReference type="GeneID" id="20217040"/>
<dbReference type="PROSITE" id="PS00108">
    <property type="entry name" value="PROTEIN_KINASE_ST"/>
    <property type="match status" value="1"/>
</dbReference>
<dbReference type="STRING" id="6412.T1G7J3"/>
<dbReference type="SMART" id="SM00220">
    <property type="entry name" value="S_TKc"/>
    <property type="match status" value="1"/>
</dbReference>
<gene>
    <name evidence="17" type="primary">20217040</name>
    <name evidence="16" type="ORF">HELRODRAFT_89946</name>
</gene>
<dbReference type="GO" id="GO:0017002">
    <property type="term" value="F:activin receptor activity"/>
    <property type="evidence" value="ECO:0000318"/>
    <property type="project" value="GO_Central"/>
</dbReference>
<sequence>MTLVPLTFIALFIILSFLIYRLCRKGHDCNNDSSSTDDSLTSKVAPLLPPPSPTISLDRINRLKEIKLLNELAVRHFGGCVKKALLGNEVVAVKIFNAEDKQSWEKEVNVYTMDAMKIGHENVLKFIGAMKKDIINEQGSVIIDLFIHLFFNSFGSLYDFLKNNTLTFDEAYKIILTACRGLFFLHQPGTKSDLAYPNKFSIAHRDIKSRNILLKSNLTSSIADFGLALVMDDRNNTAISQVGTRRYMSPEVLDCTISFDKASFLKVDMYAFALVVWEVLTRTITDEIKSVDDYKLPYEDRVGLNPSIEDMQQVVVEDKLRPNIRKEWLQHEACLCVCELNAVEDTWDSDPDARLTA</sequence>
<dbReference type="EnsemblMetazoa" id="HelroT89946">
    <property type="protein sequence ID" value="HelroP89946"/>
    <property type="gene ID" value="HelroG89946"/>
</dbReference>
<dbReference type="InterPro" id="IPR008271">
    <property type="entry name" value="Ser/Thr_kinase_AS"/>
</dbReference>
<keyword evidence="12 14" id="KW-0472">Membrane</keyword>
<dbReference type="GO" id="GO:0032924">
    <property type="term" value="P:activin receptor signaling pathway"/>
    <property type="evidence" value="ECO:0000318"/>
    <property type="project" value="GO_Central"/>
</dbReference>
<reference evidence="17" key="3">
    <citation type="submission" date="2015-06" db="UniProtKB">
        <authorList>
            <consortium name="EnsemblMetazoa"/>
        </authorList>
    </citation>
    <scope>IDENTIFICATION</scope>
</reference>
<evidence type="ECO:0000256" key="6">
    <source>
        <dbReference type="ARBA" id="ARBA00022692"/>
    </source>
</evidence>
<dbReference type="GO" id="GO:0005886">
    <property type="term" value="C:plasma membrane"/>
    <property type="evidence" value="ECO:0000318"/>
    <property type="project" value="GO_Central"/>
</dbReference>
<evidence type="ECO:0000313" key="17">
    <source>
        <dbReference type="EnsemblMetazoa" id="HelroP89946"/>
    </source>
</evidence>
<keyword evidence="11 14" id="KW-1133">Transmembrane helix</keyword>
<dbReference type="RefSeq" id="XP_009029744.1">
    <property type="nucleotide sequence ID" value="XM_009031496.1"/>
</dbReference>
<dbReference type="GO" id="GO:0048185">
    <property type="term" value="F:activin binding"/>
    <property type="evidence" value="ECO:0000318"/>
    <property type="project" value="GO_Central"/>
</dbReference>
<comment type="similarity">
    <text evidence="2">Belongs to the protein kinase superfamily. TKL Ser/Thr protein kinase family. TGFB receptor subfamily.</text>
</comment>
<dbReference type="PROSITE" id="PS50011">
    <property type="entry name" value="PROTEIN_KINASE_DOM"/>
    <property type="match status" value="1"/>
</dbReference>
<dbReference type="GO" id="GO:0005524">
    <property type="term" value="F:ATP binding"/>
    <property type="evidence" value="ECO:0007669"/>
    <property type="project" value="UniProtKB-KW"/>
</dbReference>
<dbReference type="GO" id="GO:0007389">
    <property type="term" value="P:pattern specification process"/>
    <property type="evidence" value="ECO:0000318"/>
    <property type="project" value="GO_Central"/>
</dbReference>
<accession>T1G7J3</accession>
<feature type="transmembrane region" description="Helical" evidence="14">
    <location>
        <begin position="6"/>
        <end position="23"/>
    </location>
</feature>
<dbReference type="InterPro" id="IPR000719">
    <property type="entry name" value="Prot_kinase_dom"/>
</dbReference>
<keyword evidence="18" id="KW-1185">Reference proteome</keyword>
<evidence type="ECO:0000259" key="15">
    <source>
        <dbReference type="PROSITE" id="PS50011"/>
    </source>
</evidence>
<evidence type="ECO:0000256" key="11">
    <source>
        <dbReference type="ARBA" id="ARBA00022989"/>
    </source>
</evidence>
<dbReference type="CTD" id="20217040"/>
<keyword evidence="5" id="KW-0808">Transferase</keyword>
<dbReference type="KEGG" id="hro:HELRODRAFT_89946"/>
<evidence type="ECO:0000256" key="5">
    <source>
        <dbReference type="ARBA" id="ARBA00022679"/>
    </source>
</evidence>
<feature type="domain" description="Protein kinase" evidence="15">
    <location>
        <begin position="66"/>
        <end position="357"/>
    </location>
</feature>